<dbReference type="InParanoid" id="A0A0P0VAJ1"/>
<dbReference type="Proteomes" id="UP000059680">
    <property type="component" value="Chromosome 1"/>
</dbReference>
<reference evidence="1 2" key="2">
    <citation type="journal article" date="2013" name="Plant Cell Physiol.">
        <title>Rice Annotation Project Database (RAP-DB): an integrative and interactive database for rice genomics.</title>
        <authorList>
            <person name="Sakai H."/>
            <person name="Lee S.S."/>
            <person name="Tanaka T."/>
            <person name="Numa H."/>
            <person name="Kim J."/>
            <person name="Kawahara Y."/>
            <person name="Wakimoto H."/>
            <person name="Yang C.C."/>
            <person name="Iwamoto M."/>
            <person name="Abe T."/>
            <person name="Yamada Y."/>
            <person name="Muto A."/>
            <person name="Inokuchi H."/>
            <person name="Ikemura T."/>
            <person name="Matsumoto T."/>
            <person name="Sasaki T."/>
            <person name="Itoh T."/>
        </authorList>
    </citation>
    <scope>NUCLEOTIDE SEQUENCE [LARGE SCALE GENOMIC DNA]</scope>
    <source>
        <strain evidence="2">cv. Nipponbare</strain>
    </source>
</reference>
<evidence type="ECO:0000313" key="1">
    <source>
        <dbReference type="EMBL" id="BAS75221.1"/>
    </source>
</evidence>
<dbReference type="AlphaFoldDB" id="A0A0P0VAJ1"/>
<accession>A0A0P0VAJ1</accession>
<protein>
    <submittedName>
        <fullName evidence="1">Os01g0848350 protein</fullName>
    </submittedName>
</protein>
<reference evidence="1 2" key="3">
    <citation type="journal article" date="2013" name="Rice">
        <title>Improvement of the Oryza sativa Nipponbare reference genome using next generation sequence and optical map data.</title>
        <authorList>
            <person name="Kawahara Y."/>
            <person name="de la Bastide M."/>
            <person name="Hamilton J.P."/>
            <person name="Kanamori H."/>
            <person name="McCombie W.R."/>
            <person name="Ouyang S."/>
            <person name="Schwartz D.C."/>
            <person name="Tanaka T."/>
            <person name="Wu J."/>
            <person name="Zhou S."/>
            <person name="Childs K.L."/>
            <person name="Davidson R.M."/>
            <person name="Lin H."/>
            <person name="Quesada-Ocampo L."/>
            <person name="Vaillancourt B."/>
            <person name="Sakai H."/>
            <person name="Lee S.S."/>
            <person name="Kim J."/>
            <person name="Numa H."/>
            <person name="Itoh T."/>
            <person name="Buell C.R."/>
            <person name="Matsumoto T."/>
        </authorList>
    </citation>
    <scope>NUCLEOTIDE SEQUENCE [LARGE SCALE GENOMIC DNA]</scope>
    <source>
        <strain evidence="2">cv. Nipponbare</strain>
    </source>
</reference>
<name>A0A0P0VAJ1_ORYSJ</name>
<reference evidence="2" key="1">
    <citation type="journal article" date="2005" name="Nature">
        <title>The map-based sequence of the rice genome.</title>
        <authorList>
            <consortium name="International rice genome sequencing project (IRGSP)"/>
            <person name="Matsumoto T."/>
            <person name="Wu J."/>
            <person name="Kanamori H."/>
            <person name="Katayose Y."/>
            <person name="Fujisawa M."/>
            <person name="Namiki N."/>
            <person name="Mizuno H."/>
            <person name="Yamamoto K."/>
            <person name="Antonio B.A."/>
            <person name="Baba T."/>
            <person name="Sakata K."/>
            <person name="Nagamura Y."/>
            <person name="Aoki H."/>
            <person name="Arikawa K."/>
            <person name="Arita K."/>
            <person name="Bito T."/>
            <person name="Chiden Y."/>
            <person name="Fujitsuka N."/>
            <person name="Fukunaka R."/>
            <person name="Hamada M."/>
            <person name="Harada C."/>
            <person name="Hayashi A."/>
            <person name="Hijishita S."/>
            <person name="Honda M."/>
            <person name="Hosokawa S."/>
            <person name="Ichikawa Y."/>
            <person name="Idonuma A."/>
            <person name="Iijima M."/>
            <person name="Ikeda M."/>
            <person name="Ikeno M."/>
            <person name="Ito K."/>
            <person name="Ito S."/>
            <person name="Ito T."/>
            <person name="Ito Y."/>
            <person name="Ito Y."/>
            <person name="Iwabuchi A."/>
            <person name="Kamiya K."/>
            <person name="Karasawa W."/>
            <person name="Kurita K."/>
            <person name="Katagiri S."/>
            <person name="Kikuta A."/>
            <person name="Kobayashi H."/>
            <person name="Kobayashi N."/>
            <person name="Machita K."/>
            <person name="Maehara T."/>
            <person name="Masukawa M."/>
            <person name="Mizubayashi T."/>
            <person name="Mukai Y."/>
            <person name="Nagasaki H."/>
            <person name="Nagata Y."/>
            <person name="Naito S."/>
            <person name="Nakashima M."/>
            <person name="Nakama Y."/>
            <person name="Nakamichi Y."/>
            <person name="Nakamura M."/>
            <person name="Meguro A."/>
            <person name="Negishi M."/>
            <person name="Ohta I."/>
            <person name="Ohta T."/>
            <person name="Okamoto M."/>
            <person name="Ono N."/>
            <person name="Saji S."/>
            <person name="Sakaguchi M."/>
            <person name="Sakai K."/>
            <person name="Shibata M."/>
            <person name="Shimokawa T."/>
            <person name="Song J."/>
            <person name="Takazaki Y."/>
            <person name="Terasawa K."/>
            <person name="Tsugane M."/>
            <person name="Tsuji K."/>
            <person name="Ueda S."/>
            <person name="Waki K."/>
            <person name="Yamagata H."/>
            <person name="Yamamoto M."/>
            <person name="Yamamoto S."/>
            <person name="Yamane H."/>
            <person name="Yoshiki S."/>
            <person name="Yoshihara R."/>
            <person name="Yukawa K."/>
            <person name="Zhong H."/>
            <person name="Yano M."/>
            <person name="Yuan Q."/>
            <person name="Ouyang S."/>
            <person name="Liu J."/>
            <person name="Jones K.M."/>
            <person name="Gansberger K."/>
            <person name="Moffat K."/>
            <person name="Hill J."/>
            <person name="Bera J."/>
            <person name="Fadrosh D."/>
            <person name="Jin S."/>
            <person name="Johri S."/>
            <person name="Kim M."/>
            <person name="Overton L."/>
            <person name="Reardon M."/>
            <person name="Tsitrin T."/>
            <person name="Vuong H."/>
            <person name="Weaver B."/>
            <person name="Ciecko A."/>
            <person name="Tallon L."/>
            <person name="Jackson J."/>
            <person name="Pai G."/>
            <person name="Aken S.V."/>
            <person name="Utterback T."/>
            <person name="Reidmuller S."/>
            <person name="Feldblyum T."/>
            <person name="Hsiao J."/>
            <person name="Zismann V."/>
            <person name="Iobst S."/>
            <person name="de Vazeille A.R."/>
            <person name="Buell C.R."/>
            <person name="Ying K."/>
            <person name="Li Y."/>
            <person name="Lu T."/>
            <person name="Huang Y."/>
            <person name="Zhao Q."/>
            <person name="Feng Q."/>
            <person name="Zhang L."/>
            <person name="Zhu J."/>
            <person name="Weng Q."/>
            <person name="Mu J."/>
            <person name="Lu Y."/>
            <person name="Fan D."/>
            <person name="Liu Y."/>
            <person name="Guan J."/>
            <person name="Zhang Y."/>
            <person name="Yu S."/>
            <person name="Liu X."/>
            <person name="Zhang Y."/>
            <person name="Hong G."/>
            <person name="Han B."/>
            <person name="Choisne N."/>
            <person name="Demange N."/>
            <person name="Orjeda G."/>
            <person name="Samain S."/>
            <person name="Cattolico L."/>
            <person name="Pelletier E."/>
            <person name="Couloux A."/>
            <person name="Segurens B."/>
            <person name="Wincker P."/>
            <person name="D'Hont A."/>
            <person name="Scarpelli C."/>
            <person name="Weissenbach J."/>
            <person name="Salanoubat M."/>
            <person name="Quetier F."/>
            <person name="Yu Y."/>
            <person name="Kim H.R."/>
            <person name="Rambo T."/>
            <person name="Currie J."/>
            <person name="Collura K."/>
            <person name="Luo M."/>
            <person name="Yang T."/>
            <person name="Ammiraju J.S.S."/>
            <person name="Engler F."/>
            <person name="Soderlund C."/>
            <person name="Wing R.A."/>
            <person name="Palmer L.E."/>
            <person name="de la Bastide M."/>
            <person name="Spiegel L."/>
            <person name="Nascimento L."/>
            <person name="Zutavern T."/>
            <person name="O'Shaughnessy A."/>
            <person name="Dike S."/>
            <person name="Dedhia N."/>
            <person name="Preston R."/>
            <person name="Balija V."/>
            <person name="McCombie W.R."/>
            <person name="Chow T."/>
            <person name="Chen H."/>
            <person name="Chung M."/>
            <person name="Chen C."/>
            <person name="Shaw J."/>
            <person name="Wu H."/>
            <person name="Hsiao K."/>
            <person name="Chao Y."/>
            <person name="Chu M."/>
            <person name="Cheng C."/>
            <person name="Hour A."/>
            <person name="Lee P."/>
            <person name="Lin S."/>
            <person name="Lin Y."/>
            <person name="Liou J."/>
            <person name="Liu S."/>
            <person name="Hsing Y."/>
            <person name="Raghuvanshi S."/>
            <person name="Mohanty A."/>
            <person name="Bharti A.K."/>
            <person name="Gaur A."/>
            <person name="Gupta V."/>
            <person name="Kumar D."/>
            <person name="Ravi V."/>
            <person name="Vij S."/>
            <person name="Kapur A."/>
            <person name="Khurana P."/>
            <person name="Khurana P."/>
            <person name="Khurana J.P."/>
            <person name="Tyagi A.K."/>
            <person name="Gaikwad K."/>
            <person name="Singh A."/>
            <person name="Dalal V."/>
            <person name="Srivastava S."/>
            <person name="Dixit A."/>
            <person name="Pal A.K."/>
            <person name="Ghazi I.A."/>
            <person name="Yadav M."/>
            <person name="Pandit A."/>
            <person name="Bhargava A."/>
            <person name="Sureshbabu K."/>
            <person name="Batra K."/>
            <person name="Sharma T.R."/>
            <person name="Mohapatra T."/>
            <person name="Singh N.K."/>
            <person name="Messing J."/>
            <person name="Nelson A.B."/>
            <person name="Fuks G."/>
            <person name="Kavchok S."/>
            <person name="Keizer G."/>
            <person name="Linton E."/>
            <person name="Llaca V."/>
            <person name="Song R."/>
            <person name="Tanyolac B."/>
            <person name="Young S."/>
            <person name="Ho-Il K."/>
            <person name="Hahn J.H."/>
            <person name="Sangsakoo G."/>
            <person name="Vanavichit A."/>
            <person name="de Mattos Luiz.A.T."/>
            <person name="Zimmer P.D."/>
            <person name="Malone G."/>
            <person name="Dellagostin O."/>
            <person name="de Oliveira A.C."/>
            <person name="Bevan M."/>
            <person name="Bancroft I."/>
            <person name="Minx P."/>
            <person name="Cordum H."/>
            <person name="Wilson R."/>
            <person name="Cheng Z."/>
            <person name="Jin W."/>
            <person name="Jiang J."/>
            <person name="Leong S.A."/>
            <person name="Iwama H."/>
            <person name="Gojobori T."/>
            <person name="Itoh T."/>
            <person name="Niimura Y."/>
            <person name="Fujii Y."/>
            <person name="Habara T."/>
            <person name="Sakai H."/>
            <person name="Sato Y."/>
            <person name="Wilson G."/>
            <person name="Kumar K."/>
            <person name="McCouch S."/>
            <person name="Juretic N."/>
            <person name="Hoen D."/>
            <person name="Wright S."/>
            <person name="Bruskiewich R."/>
            <person name="Bureau T."/>
            <person name="Miyao A."/>
            <person name="Hirochika H."/>
            <person name="Nishikawa T."/>
            <person name="Kadowaki K."/>
            <person name="Sugiura M."/>
            <person name="Burr B."/>
            <person name="Sasaki T."/>
        </authorList>
    </citation>
    <scope>NUCLEOTIDE SEQUENCE [LARGE SCALE GENOMIC DNA]</scope>
    <source>
        <strain evidence="2">cv. Nipponbare</strain>
    </source>
</reference>
<dbReference type="EMBL" id="AP014957">
    <property type="protein sequence ID" value="BAS75221.1"/>
    <property type="molecule type" value="Genomic_DNA"/>
</dbReference>
<sequence>MGIEQHELIKRVVPDGKARVPLPMTNPPLMLSHCAVCHFREKQLFYAANSMYMSFPRQKQQMCHCHCHCNCWIVVGAAAAEREPPDWARYRQNQTSILKSVPNPMRDQISRILEWKEHMLNENPSSQIRLRKGMYLEKEASRRPVYRSFLQCQGENSEEAILSAELIELGYHS</sequence>
<keyword evidence="2" id="KW-1185">Reference proteome</keyword>
<proteinExistence type="predicted"/>
<organism evidence="1 2">
    <name type="scientific">Oryza sativa subsp. japonica</name>
    <name type="common">Rice</name>
    <dbReference type="NCBI Taxonomy" id="39947"/>
    <lineage>
        <taxon>Eukaryota</taxon>
        <taxon>Viridiplantae</taxon>
        <taxon>Streptophyta</taxon>
        <taxon>Embryophyta</taxon>
        <taxon>Tracheophyta</taxon>
        <taxon>Spermatophyta</taxon>
        <taxon>Magnoliopsida</taxon>
        <taxon>Liliopsida</taxon>
        <taxon>Poales</taxon>
        <taxon>Poaceae</taxon>
        <taxon>BOP clade</taxon>
        <taxon>Oryzoideae</taxon>
        <taxon>Oryzeae</taxon>
        <taxon>Oryzinae</taxon>
        <taxon>Oryza</taxon>
        <taxon>Oryza sativa</taxon>
    </lineage>
</organism>
<evidence type="ECO:0000313" key="2">
    <source>
        <dbReference type="Proteomes" id="UP000059680"/>
    </source>
</evidence>
<dbReference type="PaxDb" id="39947-A0A0P0VAJ1"/>
<gene>
    <name evidence="1" type="ordered locus">Os01g0848350</name>
    <name evidence="1" type="ORF">OSNPB_010848350</name>
</gene>